<evidence type="ECO:0000259" key="1">
    <source>
        <dbReference type="Pfam" id="PF13400"/>
    </source>
</evidence>
<comment type="caution">
    <text evidence="2">The sequence shown here is derived from an EMBL/GenBank/DDBJ whole genome shotgun (WGS) entry which is preliminary data.</text>
</comment>
<dbReference type="EMBL" id="JADGII010000002">
    <property type="protein sequence ID" value="MBF0635990.1"/>
    <property type="molecule type" value="Genomic_DNA"/>
</dbReference>
<organism evidence="2 3">
    <name type="scientific">Prosthecochloris ethylica</name>
    <dbReference type="NCBI Taxonomy" id="2743976"/>
    <lineage>
        <taxon>Bacteria</taxon>
        <taxon>Pseudomonadati</taxon>
        <taxon>Chlorobiota</taxon>
        <taxon>Chlorobiia</taxon>
        <taxon>Chlorobiales</taxon>
        <taxon>Chlorobiaceae</taxon>
        <taxon>Prosthecochloris</taxon>
    </lineage>
</organism>
<dbReference type="RefSeq" id="WP_175187085.1">
    <property type="nucleotide sequence ID" value="NZ_JABVZQ010000004.1"/>
</dbReference>
<keyword evidence="3" id="KW-1185">Reference proteome</keyword>
<sequence length="352" mass="37167">MARTPRIDRLLTGQCGSVAILFVLTLPVLFGFAALAVDLARLHLTKVELQNAADAAALAGAHMLTEPSAGVYNWPVADSTAQAVARRNVANAAQIRHSRIETGYWNLQAPSLGLRDHSESGVPVTGDVPAVRATIAISSTENDGPLNFFFAPLLGIFNSSLSIADSDIQASAVAVVASTTGGSGMFPFAVSQCILDELWDSGTNSPKINPATGHPYIFEIGTIYPASGCFTGQWTTFAEQENSVPAIRQLIADGNPTHLSVGDDTWIEPGVKATLYDEVPIGIDVPILVVDNVVSHSYQPIVAIAGFHISDAGKHGNKSYVKGHFIENYSFSSLDPGSGPLYGALSRPVLVE</sequence>
<gene>
    <name evidence="2" type="ORF">INT08_02160</name>
</gene>
<protein>
    <recommendedName>
        <fullName evidence="1">Putative Flp pilus-assembly TadG-like N-terminal domain-containing protein</fullName>
    </recommendedName>
</protein>
<proteinExistence type="predicted"/>
<name>A0ABR9XPS3_9CHLB</name>
<feature type="domain" description="Putative Flp pilus-assembly TadG-like N-terminal" evidence="1">
    <location>
        <begin position="16"/>
        <end position="61"/>
    </location>
</feature>
<evidence type="ECO:0000313" key="2">
    <source>
        <dbReference type="EMBL" id="MBF0635990.1"/>
    </source>
</evidence>
<reference evidence="2 3" key="1">
    <citation type="journal article" date="2020" name="Microorganisms">
        <title>Simultaneous Genome Sequencing of Prosthecochloris ethylica and Desulfuromonas acetoxidans within a Syntrophic Mixture Reveals Unique Pili and Protein Interactions.</title>
        <authorList>
            <person name="Kyndt J.A."/>
            <person name="Van Beeumen J.J."/>
            <person name="Meyer T.E."/>
        </authorList>
    </citation>
    <scope>NUCLEOTIDE SEQUENCE [LARGE SCALE GENOMIC DNA]</scope>
    <source>
        <strain evidence="2 3">N3</strain>
    </source>
</reference>
<dbReference type="Pfam" id="PF13400">
    <property type="entry name" value="Tad"/>
    <property type="match status" value="1"/>
</dbReference>
<evidence type="ECO:0000313" key="3">
    <source>
        <dbReference type="Proteomes" id="UP000619838"/>
    </source>
</evidence>
<dbReference type="InterPro" id="IPR028087">
    <property type="entry name" value="Tad_N"/>
</dbReference>
<dbReference type="Proteomes" id="UP000619838">
    <property type="component" value="Unassembled WGS sequence"/>
</dbReference>
<accession>A0ABR9XPS3</accession>